<feature type="domain" description="Reverse transcriptase RNase H-like" evidence="11">
    <location>
        <begin position="781"/>
        <end position="875"/>
    </location>
</feature>
<dbReference type="EMBL" id="QGNW01002234">
    <property type="protein sequence ID" value="RVW22441.1"/>
    <property type="molecule type" value="Genomic_DNA"/>
</dbReference>
<feature type="compositionally biased region" description="Basic and acidic residues" evidence="8">
    <location>
        <begin position="214"/>
        <end position="231"/>
    </location>
</feature>
<dbReference type="GO" id="GO:0004519">
    <property type="term" value="F:endonuclease activity"/>
    <property type="evidence" value="ECO:0007669"/>
    <property type="project" value="UniProtKB-KW"/>
</dbReference>
<keyword evidence="4" id="KW-0540">Nuclease</keyword>
<accession>A0A438CGU4</accession>
<dbReference type="CDD" id="cd00303">
    <property type="entry name" value="retropepsin_like"/>
    <property type="match status" value="1"/>
</dbReference>
<evidence type="ECO:0000256" key="7">
    <source>
        <dbReference type="ARBA" id="ARBA00022918"/>
    </source>
</evidence>
<dbReference type="SUPFAM" id="SSF50630">
    <property type="entry name" value="Acid proteases"/>
    <property type="match status" value="1"/>
</dbReference>
<feature type="region of interest" description="Disordered" evidence="8">
    <location>
        <begin position="9"/>
        <end position="38"/>
    </location>
</feature>
<dbReference type="InterPro" id="IPR021109">
    <property type="entry name" value="Peptidase_aspartic_dom_sf"/>
</dbReference>
<dbReference type="PANTHER" id="PTHR37984">
    <property type="entry name" value="PROTEIN CBG26694"/>
    <property type="match status" value="1"/>
</dbReference>
<dbReference type="Pfam" id="PF08284">
    <property type="entry name" value="RVP_2"/>
    <property type="match status" value="1"/>
</dbReference>
<evidence type="ECO:0000256" key="1">
    <source>
        <dbReference type="ARBA" id="ARBA00012493"/>
    </source>
</evidence>
<dbReference type="FunFam" id="1.10.340.70:FF:000001">
    <property type="entry name" value="Retrovirus-related Pol polyprotein from transposon gypsy-like Protein"/>
    <property type="match status" value="1"/>
</dbReference>
<comment type="caution">
    <text evidence="13">The sequence shown here is derived from an EMBL/GenBank/DDBJ whole genome shotgun (WGS) entry which is preliminary data.</text>
</comment>
<keyword evidence="6" id="KW-0378">Hydrolase</keyword>
<evidence type="ECO:0000259" key="10">
    <source>
        <dbReference type="Pfam" id="PF03732"/>
    </source>
</evidence>
<dbReference type="GO" id="GO:0003964">
    <property type="term" value="F:RNA-directed DNA polymerase activity"/>
    <property type="evidence" value="ECO:0007669"/>
    <property type="project" value="UniProtKB-KW"/>
</dbReference>
<dbReference type="Pfam" id="PF03732">
    <property type="entry name" value="Retrotrans_gag"/>
    <property type="match status" value="1"/>
</dbReference>
<feature type="region of interest" description="Disordered" evidence="8">
    <location>
        <begin position="214"/>
        <end position="251"/>
    </location>
</feature>
<organism evidence="13 14">
    <name type="scientific">Vitis vinifera</name>
    <name type="common">Grape</name>
    <dbReference type="NCBI Taxonomy" id="29760"/>
    <lineage>
        <taxon>Eukaryota</taxon>
        <taxon>Viridiplantae</taxon>
        <taxon>Streptophyta</taxon>
        <taxon>Embryophyta</taxon>
        <taxon>Tracheophyta</taxon>
        <taxon>Spermatophyta</taxon>
        <taxon>Magnoliopsida</taxon>
        <taxon>eudicotyledons</taxon>
        <taxon>Gunneridae</taxon>
        <taxon>Pentapetalae</taxon>
        <taxon>rosids</taxon>
        <taxon>Vitales</taxon>
        <taxon>Vitaceae</taxon>
        <taxon>Viteae</taxon>
        <taxon>Vitis</taxon>
    </lineage>
</organism>
<dbReference type="Proteomes" id="UP000288805">
    <property type="component" value="Unassembled WGS sequence"/>
</dbReference>
<dbReference type="FunFam" id="3.30.70.270:FF:000020">
    <property type="entry name" value="Transposon Tf2-6 polyprotein-like Protein"/>
    <property type="match status" value="1"/>
</dbReference>
<dbReference type="InterPro" id="IPR005162">
    <property type="entry name" value="Retrotrans_gag_dom"/>
</dbReference>
<dbReference type="SUPFAM" id="SSF56672">
    <property type="entry name" value="DNA/RNA polymerases"/>
    <property type="match status" value="1"/>
</dbReference>
<reference evidence="13 14" key="1">
    <citation type="journal article" date="2018" name="PLoS Genet.">
        <title>Population sequencing reveals clonal diversity and ancestral inbreeding in the grapevine cultivar Chardonnay.</title>
        <authorList>
            <person name="Roach M.J."/>
            <person name="Johnson D.L."/>
            <person name="Bohlmann J."/>
            <person name="van Vuuren H.J."/>
            <person name="Jones S.J."/>
            <person name="Pretorius I.S."/>
            <person name="Schmidt S.A."/>
            <person name="Borneman A.R."/>
        </authorList>
    </citation>
    <scope>NUCLEOTIDE SEQUENCE [LARGE SCALE GENOMIC DNA]</scope>
    <source>
        <strain evidence="14">cv. Chardonnay</strain>
        <tissue evidence="13">Leaf</tissue>
    </source>
</reference>
<evidence type="ECO:0000259" key="12">
    <source>
        <dbReference type="Pfam" id="PF17921"/>
    </source>
</evidence>
<dbReference type="InterPro" id="IPR041373">
    <property type="entry name" value="RT_RNaseH"/>
</dbReference>
<evidence type="ECO:0000256" key="8">
    <source>
        <dbReference type="SAM" id="MobiDB-lite"/>
    </source>
</evidence>
<dbReference type="CDD" id="cd09274">
    <property type="entry name" value="RNase_HI_RT_Ty3"/>
    <property type="match status" value="1"/>
</dbReference>
<feature type="domain" description="Integrase zinc-binding" evidence="12">
    <location>
        <begin position="988"/>
        <end position="1045"/>
    </location>
</feature>
<evidence type="ECO:0000259" key="9">
    <source>
        <dbReference type="Pfam" id="PF00078"/>
    </source>
</evidence>
<dbReference type="AlphaFoldDB" id="A0A438CGU4"/>
<feature type="compositionally biased region" description="Basic and acidic residues" evidence="8">
    <location>
        <begin position="274"/>
        <end position="292"/>
    </location>
</feature>
<keyword evidence="3" id="KW-0548">Nucleotidyltransferase</keyword>
<sequence length="1071" mass="122188">MTVTPLEWVLGRDRVDTMPPRRPASSQNSQANVDVPPVEGLPPVSAEGIYRYLGTLAGLVERQARAVGTNVQGQSSSSRGSSFDDFKKLGPPYFSGATDPTKAEAWILKMEKFFGVIDCSEEQKASYAAFMLDKEADHWWRMTRRLLEDQGPITWRQFREALYKKFFPDSVRRQKVGEFIRLEQGDMTVAQYEAKFTELSQVVDRALIAEKDNEEFHQYREQQRKRNRSDGAHGNQAQRRSTSGRNQNKGKTAQNLDGLVLLVQGHLIRDCPENRKFITGKPKEENKEDKQKPKAQGRVFAMTHRDAQATSDVVTGTLRIHTLFARVLIDPGSTYSFVSVSFAGLLGLPVASMDFDLIVAIPVGDSVVASRMLRNCIVMIGYREMPVDLVLLDLQDFDVILGMDWLASYHASVDCFEKRVTFSIPGQPKFNFERKHVDRPLRMISALRASSLLKKGCQGFLASVVGNESDLKLEDIPIVREYPHVFPEDLPGLPPEREVEFTIDLVPGTGPMSKAPYRMAPMELKELKVQLQELLDKGFIRPSVSPWGAPVLFVKKKDGSMRLCIDYRELNKVTVRNKYLLPWIDDLFDQLQGACVFSKIDLRSGYHQLRVRGEDVPKTAFRTRVFKPYLDQFVVVFIDDILVYSRSREEHEGHLSIVLQTLRDKQLYAKLKKCEFWLDRISFLGHVVSNDGISVDPGKVDAVANWRRPSTVTEIRSFLGLAGYYRRFIEGFYKIALPLTKLTQKGVKFEWSDDCECSFQELKNKLVSAPILTIPSGSGGFVVYSDASHQGLGCVLMQHGRVVAYASRQLKPYEKNYPTHDLELAAVVFALKIWRHFLFGETCEIFTDHKSLKYLFSQKELNMRQRRWIELLKDYDCIIQYHPGKANVVADALSRKSVGSLAAIKGYQRQLLEELRSLQVHFRVMGLGALVANFRVQPDLVGRIKTLQKNDSRLVQVMEEVKRGSKPDFVLLDDEILRFGTRLCVPNDEDLRRELLEEAHCSKFAIHPGGTKMYKDLRQNYWWSGMKRDIAQFVAQCLVCQQVKAEHQRPAGSLQPLAIPEWKWSILPWIL</sequence>
<keyword evidence="2" id="KW-0808">Transferase</keyword>
<dbReference type="FunFam" id="3.10.20.370:FF:000001">
    <property type="entry name" value="Retrovirus-related Pol polyprotein from transposon 17.6-like protein"/>
    <property type="match status" value="1"/>
</dbReference>
<protein>
    <recommendedName>
        <fullName evidence="1">RNA-directed DNA polymerase</fullName>
        <ecNumber evidence="1">2.7.7.49</ecNumber>
    </recommendedName>
</protein>
<evidence type="ECO:0000256" key="6">
    <source>
        <dbReference type="ARBA" id="ARBA00022801"/>
    </source>
</evidence>
<feature type="domain" description="Reverse transcriptase" evidence="9">
    <location>
        <begin position="626"/>
        <end position="687"/>
    </location>
</feature>
<proteinExistence type="predicted"/>
<evidence type="ECO:0000259" key="11">
    <source>
        <dbReference type="Pfam" id="PF17917"/>
    </source>
</evidence>
<dbReference type="Pfam" id="PF17917">
    <property type="entry name" value="RT_RNaseH"/>
    <property type="match status" value="1"/>
</dbReference>
<dbReference type="Gene3D" id="3.30.70.270">
    <property type="match status" value="3"/>
</dbReference>
<dbReference type="FunFam" id="3.30.70.270:FF:000003">
    <property type="entry name" value="Transposon Ty3-G Gag-Pol polyprotein"/>
    <property type="match status" value="1"/>
</dbReference>
<dbReference type="InterPro" id="IPR050951">
    <property type="entry name" value="Retrovirus_Pol_polyprotein"/>
</dbReference>
<dbReference type="CDD" id="cd01647">
    <property type="entry name" value="RT_LTR"/>
    <property type="match status" value="1"/>
</dbReference>
<dbReference type="InterPro" id="IPR043128">
    <property type="entry name" value="Rev_trsase/Diguanyl_cyclase"/>
</dbReference>
<dbReference type="Gene3D" id="3.10.10.10">
    <property type="entry name" value="HIV Type 1 Reverse Transcriptase, subunit A, domain 1"/>
    <property type="match status" value="1"/>
</dbReference>
<evidence type="ECO:0000313" key="14">
    <source>
        <dbReference type="Proteomes" id="UP000288805"/>
    </source>
</evidence>
<dbReference type="EC" id="2.7.7.49" evidence="1"/>
<evidence type="ECO:0000313" key="13">
    <source>
        <dbReference type="EMBL" id="RVW22441.1"/>
    </source>
</evidence>
<dbReference type="PANTHER" id="PTHR37984:SF5">
    <property type="entry name" value="PROTEIN NYNRIN-LIKE"/>
    <property type="match status" value="1"/>
</dbReference>
<evidence type="ECO:0000256" key="5">
    <source>
        <dbReference type="ARBA" id="ARBA00022759"/>
    </source>
</evidence>
<keyword evidence="5" id="KW-0255">Endonuclease</keyword>
<gene>
    <name evidence="13" type="primary">TY3B-I_325</name>
    <name evidence="13" type="ORF">CK203_099231</name>
</gene>
<dbReference type="GO" id="GO:0016787">
    <property type="term" value="F:hydrolase activity"/>
    <property type="evidence" value="ECO:0007669"/>
    <property type="project" value="UniProtKB-KW"/>
</dbReference>
<evidence type="ECO:0000256" key="4">
    <source>
        <dbReference type="ARBA" id="ARBA00022722"/>
    </source>
</evidence>
<dbReference type="Gene3D" id="1.10.340.70">
    <property type="match status" value="1"/>
</dbReference>
<dbReference type="InterPro" id="IPR000477">
    <property type="entry name" value="RT_dom"/>
</dbReference>
<dbReference type="Gene3D" id="3.10.20.370">
    <property type="match status" value="1"/>
</dbReference>
<evidence type="ECO:0000256" key="2">
    <source>
        <dbReference type="ARBA" id="ARBA00022679"/>
    </source>
</evidence>
<name>A0A438CGU4_VITVI</name>
<dbReference type="InterPro" id="IPR043502">
    <property type="entry name" value="DNA/RNA_pol_sf"/>
</dbReference>
<feature type="region of interest" description="Disordered" evidence="8">
    <location>
        <begin position="274"/>
        <end position="296"/>
    </location>
</feature>
<feature type="domain" description="Retrotransposon gag" evidence="10">
    <location>
        <begin position="127"/>
        <end position="210"/>
    </location>
</feature>
<dbReference type="Pfam" id="PF17921">
    <property type="entry name" value="Integrase_H2C2"/>
    <property type="match status" value="1"/>
</dbReference>
<evidence type="ECO:0000256" key="3">
    <source>
        <dbReference type="ARBA" id="ARBA00022695"/>
    </source>
</evidence>
<dbReference type="Gene3D" id="2.40.70.10">
    <property type="entry name" value="Acid Proteases"/>
    <property type="match status" value="1"/>
</dbReference>
<dbReference type="Pfam" id="PF00078">
    <property type="entry name" value="RVT_1"/>
    <property type="match status" value="1"/>
</dbReference>
<dbReference type="InterPro" id="IPR041588">
    <property type="entry name" value="Integrase_H2C2"/>
</dbReference>
<feature type="compositionally biased region" description="Polar residues" evidence="8">
    <location>
        <begin position="235"/>
        <end position="251"/>
    </location>
</feature>
<keyword evidence="7" id="KW-0695">RNA-directed DNA polymerase</keyword>